<dbReference type="Proteomes" id="UP000623467">
    <property type="component" value="Unassembled WGS sequence"/>
</dbReference>
<evidence type="ECO:0000313" key="2">
    <source>
        <dbReference type="EMBL" id="KAF7370463.1"/>
    </source>
</evidence>
<feature type="region of interest" description="Disordered" evidence="1">
    <location>
        <begin position="1"/>
        <end position="26"/>
    </location>
</feature>
<comment type="caution">
    <text evidence="2">The sequence shown here is derived from an EMBL/GenBank/DDBJ whole genome shotgun (WGS) entry which is preliminary data.</text>
</comment>
<dbReference type="EMBL" id="JACAZH010000004">
    <property type="protein sequence ID" value="KAF7370463.1"/>
    <property type="molecule type" value="Genomic_DNA"/>
</dbReference>
<organism evidence="2 3">
    <name type="scientific">Mycena sanguinolenta</name>
    <dbReference type="NCBI Taxonomy" id="230812"/>
    <lineage>
        <taxon>Eukaryota</taxon>
        <taxon>Fungi</taxon>
        <taxon>Dikarya</taxon>
        <taxon>Basidiomycota</taxon>
        <taxon>Agaricomycotina</taxon>
        <taxon>Agaricomycetes</taxon>
        <taxon>Agaricomycetidae</taxon>
        <taxon>Agaricales</taxon>
        <taxon>Marasmiineae</taxon>
        <taxon>Mycenaceae</taxon>
        <taxon>Mycena</taxon>
    </lineage>
</organism>
<reference evidence="2" key="1">
    <citation type="submission" date="2020-05" db="EMBL/GenBank/DDBJ databases">
        <title>Mycena genomes resolve the evolution of fungal bioluminescence.</title>
        <authorList>
            <person name="Tsai I.J."/>
        </authorList>
    </citation>
    <scope>NUCLEOTIDE SEQUENCE</scope>
    <source>
        <strain evidence="2">160909Yilan</strain>
    </source>
</reference>
<gene>
    <name evidence="2" type="ORF">MSAN_00678100</name>
</gene>
<protein>
    <submittedName>
        <fullName evidence="2">Uncharacterized protein</fullName>
    </submittedName>
</protein>
<name>A0A8H6Z1F1_9AGAR</name>
<feature type="compositionally biased region" description="Low complexity" evidence="1">
    <location>
        <begin position="12"/>
        <end position="26"/>
    </location>
</feature>
<sequence>MFLQSSLDSRVPPTSTSTSIPNSGHMSTLPETSLTLLSQSNSPSPPSIFTAVPLFTVFAIVGLYYASPTCLTHVLVSSLADVENAYLTGVENGIGVLCASTDVDVAERLAVLQLKVSTLREASLRSSLSPLSFLSDTFNICRFVTVLRCLREVRVLKTYIEISQEFQRREPASASESRCQCPLANRASISLRRRDSPTRIYV</sequence>
<evidence type="ECO:0000256" key="1">
    <source>
        <dbReference type="SAM" id="MobiDB-lite"/>
    </source>
</evidence>
<proteinExistence type="predicted"/>
<accession>A0A8H6Z1F1</accession>
<dbReference type="AlphaFoldDB" id="A0A8H6Z1F1"/>
<evidence type="ECO:0000313" key="3">
    <source>
        <dbReference type="Proteomes" id="UP000623467"/>
    </source>
</evidence>
<keyword evidence="3" id="KW-1185">Reference proteome</keyword>